<keyword evidence="2" id="KW-1185">Reference proteome</keyword>
<name>A0A9P7C6N9_9FUNG</name>
<reference evidence="1 2" key="1">
    <citation type="journal article" date="2020" name="Microb. Genom.">
        <title>Genetic diversity of clinical and environmental Mucorales isolates obtained from an investigation of mucormycosis cases among solid organ transplant recipients.</title>
        <authorList>
            <person name="Nguyen M.H."/>
            <person name="Kaul D."/>
            <person name="Muto C."/>
            <person name="Cheng S.J."/>
            <person name="Richter R.A."/>
            <person name="Bruno V.M."/>
            <person name="Liu G."/>
            <person name="Beyhan S."/>
            <person name="Sundermann A.J."/>
            <person name="Mounaud S."/>
            <person name="Pasculle A.W."/>
            <person name="Nierman W.C."/>
            <person name="Driscoll E."/>
            <person name="Cumbie R."/>
            <person name="Clancy C.J."/>
            <person name="Dupont C.L."/>
        </authorList>
    </citation>
    <scope>NUCLEOTIDE SEQUENCE [LARGE SCALE GENOMIC DNA]</scope>
    <source>
        <strain evidence="1 2">GL24</strain>
    </source>
</reference>
<dbReference type="AlphaFoldDB" id="A0A9P7C6N9"/>
<evidence type="ECO:0000313" key="2">
    <source>
        <dbReference type="Proteomes" id="UP000740926"/>
    </source>
</evidence>
<organism evidence="1 2">
    <name type="scientific">Rhizopus delemar</name>
    <dbReference type="NCBI Taxonomy" id="936053"/>
    <lineage>
        <taxon>Eukaryota</taxon>
        <taxon>Fungi</taxon>
        <taxon>Fungi incertae sedis</taxon>
        <taxon>Mucoromycota</taxon>
        <taxon>Mucoromycotina</taxon>
        <taxon>Mucoromycetes</taxon>
        <taxon>Mucorales</taxon>
        <taxon>Mucorineae</taxon>
        <taxon>Rhizopodaceae</taxon>
        <taxon>Rhizopus</taxon>
    </lineage>
</organism>
<accession>A0A9P7C6N9</accession>
<dbReference type="Proteomes" id="UP000740926">
    <property type="component" value="Unassembled WGS sequence"/>
</dbReference>
<evidence type="ECO:0000313" key="1">
    <source>
        <dbReference type="EMBL" id="KAG1538196.1"/>
    </source>
</evidence>
<sequence>MVPAGLTTRYRVRHADIPGALSTIEAVTHALNALEAPMNVDALLRPFEALIDGQIEGMGEDLSGQEYVRKKQKPRASFDFRGFQPCYQNQHAADSTYMRVVPRRGLEPPHLAAHGPEPCASTNSATWANDHIRLSSRCAAYCNRLQSFWEPSEGFSSPEFEDSALAGTFAAGTGAAGTASAFGTAGSSPAGAAGALAAGVDIRPRSWSAAGRVP</sequence>
<proteinExistence type="predicted"/>
<protein>
    <submittedName>
        <fullName evidence="1">Uncharacterized protein</fullName>
    </submittedName>
</protein>
<comment type="caution">
    <text evidence="1">The sequence shown here is derived from an EMBL/GenBank/DDBJ whole genome shotgun (WGS) entry which is preliminary data.</text>
</comment>
<dbReference type="EMBL" id="JAANIU010007326">
    <property type="protein sequence ID" value="KAG1538196.1"/>
    <property type="molecule type" value="Genomic_DNA"/>
</dbReference>
<gene>
    <name evidence="1" type="ORF">G6F50_014710</name>
</gene>